<dbReference type="AlphaFoldDB" id="M7SU34"/>
<gene>
    <name evidence="1" type="ORF">UCREL1_4948</name>
</gene>
<dbReference type="Proteomes" id="UP000012174">
    <property type="component" value="Unassembled WGS sequence"/>
</dbReference>
<organism evidence="1 2">
    <name type="scientific">Eutypa lata (strain UCR-EL1)</name>
    <name type="common">Grapevine dieback disease fungus</name>
    <name type="synonym">Eutypa armeniacae</name>
    <dbReference type="NCBI Taxonomy" id="1287681"/>
    <lineage>
        <taxon>Eukaryota</taxon>
        <taxon>Fungi</taxon>
        <taxon>Dikarya</taxon>
        <taxon>Ascomycota</taxon>
        <taxon>Pezizomycotina</taxon>
        <taxon>Sordariomycetes</taxon>
        <taxon>Xylariomycetidae</taxon>
        <taxon>Xylariales</taxon>
        <taxon>Diatrypaceae</taxon>
        <taxon>Eutypa</taxon>
    </lineage>
</organism>
<reference evidence="2" key="1">
    <citation type="journal article" date="2013" name="Genome Announc.">
        <title>Draft genome sequence of the grapevine dieback fungus Eutypa lata UCR-EL1.</title>
        <authorList>
            <person name="Blanco-Ulate B."/>
            <person name="Rolshausen P.E."/>
            <person name="Cantu D."/>
        </authorList>
    </citation>
    <scope>NUCLEOTIDE SEQUENCE [LARGE SCALE GENOMIC DNA]</scope>
    <source>
        <strain evidence="2">UCR-EL1</strain>
    </source>
</reference>
<name>M7SU34_EUTLA</name>
<protein>
    <submittedName>
        <fullName evidence="1">Uncharacterized protein</fullName>
    </submittedName>
</protein>
<sequence>MVNPERLRAEKERIKQQLLKILGHSPYDHSPGDQRQFWEVVTRMYGDIPHALAYIYEELRVTRDPGLRVFLIENGHLILSHASGETMPFREGHHAGITFPAEDVNHMEATWGFYQQASTIVWRKEMDKVEFAAMGRFPIGEDTKPESHSTQAYQEMVGVGDFASEWDKIGDLPDEVKENWTWEGIGHLDELAYNVMLARQEEAVDQARALQSIAAAGPTTTSQAQDKA</sequence>
<dbReference type="KEGG" id="ela:UCREL1_4948"/>
<accession>M7SU34</accession>
<keyword evidence="2" id="KW-1185">Reference proteome</keyword>
<evidence type="ECO:0000313" key="2">
    <source>
        <dbReference type="Proteomes" id="UP000012174"/>
    </source>
</evidence>
<proteinExistence type="predicted"/>
<dbReference type="EMBL" id="KB706313">
    <property type="protein sequence ID" value="EMR68048.1"/>
    <property type="molecule type" value="Genomic_DNA"/>
</dbReference>
<dbReference type="HOGENOM" id="CLU_1214764_0_0_1"/>
<evidence type="ECO:0000313" key="1">
    <source>
        <dbReference type="EMBL" id="EMR68048.1"/>
    </source>
</evidence>